<feature type="transmembrane region" description="Helical" evidence="1">
    <location>
        <begin position="72"/>
        <end position="92"/>
    </location>
</feature>
<evidence type="ECO:0000313" key="3">
    <source>
        <dbReference type="Proteomes" id="UP001143480"/>
    </source>
</evidence>
<keyword evidence="1" id="KW-0812">Transmembrane</keyword>
<feature type="transmembrane region" description="Helical" evidence="1">
    <location>
        <begin position="170"/>
        <end position="192"/>
    </location>
</feature>
<organism evidence="2 3">
    <name type="scientific">Dactylosporangium matsuzakiense</name>
    <dbReference type="NCBI Taxonomy" id="53360"/>
    <lineage>
        <taxon>Bacteria</taxon>
        <taxon>Bacillati</taxon>
        <taxon>Actinomycetota</taxon>
        <taxon>Actinomycetes</taxon>
        <taxon>Micromonosporales</taxon>
        <taxon>Micromonosporaceae</taxon>
        <taxon>Dactylosporangium</taxon>
    </lineage>
</organism>
<evidence type="ECO:0000313" key="2">
    <source>
        <dbReference type="EMBL" id="GLL05099.1"/>
    </source>
</evidence>
<evidence type="ECO:0000256" key="1">
    <source>
        <dbReference type="SAM" id="Phobius"/>
    </source>
</evidence>
<keyword evidence="1" id="KW-0472">Membrane</keyword>
<keyword evidence="3" id="KW-1185">Reference proteome</keyword>
<comment type="caution">
    <text evidence="2">The sequence shown here is derived from an EMBL/GenBank/DDBJ whole genome shotgun (WGS) entry which is preliminary data.</text>
</comment>
<keyword evidence="1" id="KW-1133">Transmembrane helix</keyword>
<dbReference type="EMBL" id="BSFP01000053">
    <property type="protein sequence ID" value="GLL05099.1"/>
    <property type="molecule type" value="Genomic_DNA"/>
</dbReference>
<protein>
    <submittedName>
        <fullName evidence="2">Uncharacterized protein</fullName>
    </submittedName>
</protein>
<dbReference type="Proteomes" id="UP001143480">
    <property type="component" value="Unassembled WGS sequence"/>
</dbReference>
<reference evidence="2" key="1">
    <citation type="journal article" date="2014" name="Int. J. Syst. Evol. Microbiol.">
        <title>Complete genome sequence of Corynebacterium casei LMG S-19264T (=DSM 44701T), isolated from a smear-ripened cheese.</title>
        <authorList>
            <consortium name="US DOE Joint Genome Institute (JGI-PGF)"/>
            <person name="Walter F."/>
            <person name="Albersmeier A."/>
            <person name="Kalinowski J."/>
            <person name="Ruckert C."/>
        </authorList>
    </citation>
    <scope>NUCLEOTIDE SEQUENCE</scope>
    <source>
        <strain evidence="2">VKM Ac-1321</strain>
    </source>
</reference>
<accession>A0A9W6NQ29</accession>
<sequence length="225" mass="23781">MTWRIEIPAYLRFVLAVVSPGRPVPQFDAHTMPPAPIDAWSDDEKKLLIEEGRRQLDRQATDFGQLQTRAQILLTTGIAIAVGWLATLSTVLNGTVRAAAVAWLFLILSALMILLSTLGATSIIIVRAEFGIVHATLLSQSQPPILDHLAAAYARTVRVGGNTIATRLSVLRYSVLCLLIASALTGVAWAAARPAPVGIPTPCSTATPATAIKSISPCPSGSTGP</sequence>
<feature type="transmembrane region" description="Helical" evidence="1">
    <location>
        <begin position="98"/>
        <end position="126"/>
    </location>
</feature>
<dbReference type="AlphaFoldDB" id="A0A9W6NQ29"/>
<reference evidence="2" key="2">
    <citation type="submission" date="2023-01" db="EMBL/GenBank/DDBJ databases">
        <authorList>
            <person name="Sun Q."/>
            <person name="Evtushenko L."/>
        </authorList>
    </citation>
    <scope>NUCLEOTIDE SEQUENCE</scope>
    <source>
        <strain evidence="2">VKM Ac-1321</strain>
    </source>
</reference>
<dbReference type="RefSeq" id="WP_271189780.1">
    <property type="nucleotide sequence ID" value="NZ_BSFP01000053.1"/>
</dbReference>
<gene>
    <name evidence="2" type="ORF">GCM10017581_068460</name>
</gene>
<name>A0A9W6NQ29_9ACTN</name>
<proteinExistence type="predicted"/>